<accession>A0AAW0NI14</accession>
<evidence type="ECO:0000313" key="3">
    <source>
        <dbReference type="Proteomes" id="UP001460270"/>
    </source>
</evidence>
<keyword evidence="3" id="KW-1185">Reference proteome</keyword>
<proteinExistence type="predicted"/>
<comment type="caution">
    <text evidence="2">The sequence shown here is derived from an EMBL/GenBank/DDBJ whole genome shotgun (WGS) entry which is preliminary data.</text>
</comment>
<feature type="region of interest" description="Disordered" evidence="1">
    <location>
        <begin position="108"/>
        <end position="131"/>
    </location>
</feature>
<dbReference type="Proteomes" id="UP001460270">
    <property type="component" value="Unassembled WGS sequence"/>
</dbReference>
<sequence>MCAELFPKVIGCRRLEQNDIPAPLSLLLLCPGPDSERSSGGPEFDARVCGVVALWHSHTEQHSPPPPTPTHSKPDTGDERSRQACKRGVPSRPACLSVCPAELRSRRQCEAQPTAAPGKIRPRDIQQLTPD</sequence>
<reference evidence="3" key="1">
    <citation type="submission" date="2024-04" db="EMBL/GenBank/DDBJ databases">
        <title>Salinicola lusitanus LLJ914,a marine bacterium isolated from the Okinawa Trough.</title>
        <authorList>
            <person name="Li J."/>
        </authorList>
    </citation>
    <scope>NUCLEOTIDE SEQUENCE [LARGE SCALE GENOMIC DNA]</scope>
</reference>
<dbReference type="EMBL" id="JBBPFD010000016">
    <property type="protein sequence ID" value="KAK7893455.1"/>
    <property type="molecule type" value="Genomic_DNA"/>
</dbReference>
<evidence type="ECO:0000256" key="1">
    <source>
        <dbReference type="SAM" id="MobiDB-lite"/>
    </source>
</evidence>
<protein>
    <submittedName>
        <fullName evidence="2">Uncharacterized protein</fullName>
    </submittedName>
</protein>
<name>A0AAW0NI14_9GOBI</name>
<feature type="region of interest" description="Disordered" evidence="1">
    <location>
        <begin position="56"/>
        <end position="92"/>
    </location>
</feature>
<dbReference type="AlphaFoldDB" id="A0AAW0NI14"/>
<evidence type="ECO:0000313" key="2">
    <source>
        <dbReference type="EMBL" id="KAK7893455.1"/>
    </source>
</evidence>
<organism evidence="2 3">
    <name type="scientific">Mugilogobius chulae</name>
    <name type="common">yellowstripe goby</name>
    <dbReference type="NCBI Taxonomy" id="88201"/>
    <lineage>
        <taxon>Eukaryota</taxon>
        <taxon>Metazoa</taxon>
        <taxon>Chordata</taxon>
        <taxon>Craniata</taxon>
        <taxon>Vertebrata</taxon>
        <taxon>Euteleostomi</taxon>
        <taxon>Actinopterygii</taxon>
        <taxon>Neopterygii</taxon>
        <taxon>Teleostei</taxon>
        <taxon>Neoteleostei</taxon>
        <taxon>Acanthomorphata</taxon>
        <taxon>Gobiaria</taxon>
        <taxon>Gobiiformes</taxon>
        <taxon>Gobioidei</taxon>
        <taxon>Gobiidae</taxon>
        <taxon>Gobionellinae</taxon>
        <taxon>Mugilogobius</taxon>
    </lineage>
</organism>
<gene>
    <name evidence="2" type="ORF">WMY93_022607</name>
</gene>
<feature type="compositionally biased region" description="Basic and acidic residues" evidence="1">
    <location>
        <begin position="72"/>
        <end position="82"/>
    </location>
</feature>